<comment type="caution">
    <text evidence="2">The sequence shown here is derived from an EMBL/GenBank/DDBJ whole genome shotgun (WGS) entry which is preliminary data.</text>
</comment>
<protein>
    <recommendedName>
        <fullName evidence="4">Conidiation-specific protein 10</fullName>
    </recommendedName>
</protein>
<organism evidence="2 3">
    <name type="scientific">Clonostachys solani</name>
    <dbReference type="NCBI Taxonomy" id="160281"/>
    <lineage>
        <taxon>Eukaryota</taxon>
        <taxon>Fungi</taxon>
        <taxon>Dikarya</taxon>
        <taxon>Ascomycota</taxon>
        <taxon>Pezizomycotina</taxon>
        <taxon>Sordariomycetes</taxon>
        <taxon>Hypocreomycetidae</taxon>
        <taxon>Hypocreales</taxon>
        <taxon>Bionectriaceae</taxon>
        <taxon>Clonostachys</taxon>
    </lineage>
</organism>
<gene>
    <name evidence="2" type="ORF">CSOL1703_00002250</name>
</gene>
<dbReference type="InterPro" id="IPR052590">
    <property type="entry name" value="Stress/Virulence-Domain"/>
</dbReference>
<name>A0A9N9Z6K8_9HYPO</name>
<dbReference type="PANTHER" id="PTHR36569">
    <property type="match status" value="1"/>
</dbReference>
<dbReference type="AlphaFoldDB" id="A0A9N9Z6K8"/>
<sequence length="83" mass="8525">MTDNQNPGNFANRPTEEVKNIASKGGQSGHSKGDQSSHKGGFASMDPDKQREIASMGGKASSGSFEPGSEKAKEAGRKGGLSS</sequence>
<feature type="region of interest" description="Disordered" evidence="1">
    <location>
        <begin position="1"/>
        <end position="83"/>
    </location>
</feature>
<dbReference type="Pfam" id="PF10685">
    <property type="entry name" value="KGG"/>
    <property type="match status" value="2"/>
</dbReference>
<dbReference type="OrthoDB" id="2137750at2759"/>
<dbReference type="InterPro" id="IPR019626">
    <property type="entry name" value="Stress-induced_KGG_rpt"/>
</dbReference>
<dbReference type="EMBL" id="CABFOC020000035">
    <property type="protein sequence ID" value="CAH0050280.1"/>
    <property type="molecule type" value="Genomic_DNA"/>
</dbReference>
<reference evidence="3" key="1">
    <citation type="submission" date="2019-06" db="EMBL/GenBank/DDBJ databases">
        <authorList>
            <person name="Broberg M."/>
        </authorList>
    </citation>
    <scope>NUCLEOTIDE SEQUENCE [LARGE SCALE GENOMIC DNA]</scope>
</reference>
<dbReference type="Proteomes" id="UP000775872">
    <property type="component" value="Unassembled WGS sequence"/>
</dbReference>
<evidence type="ECO:0000256" key="1">
    <source>
        <dbReference type="SAM" id="MobiDB-lite"/>
    </source>
</evidence>
<feature type="compositionally biased region" description="Basic and acidic residues" evidence="1">
    <location>
        <begin position="68"/>
        <end position="77"/>
    </location>
</feature>
<dbReference type="PANTHER" id="PTHR36569:SF5">
    <property type="entry name" value="CONIDIATION-SPECIFIC PROTEIN 10 (EUROFUNG)"/>
    <property type="match status" value="1"/>
</dbReference>
<reference evidence="2 3" key="2">
    <citation type="submission" date="2021-10" db="EMBL/GenBank/DDBJ databases">
        <authorList>
            <person name="Piombo E."/>
        </authorList>
    </citation>
    <scope>NUCLEOTIDE SEQUENCE [LARGE SCALE GENOMIC DNA]</scope>
</reference>
<evidence type="ECO:0000313" key="3">
    <source>
        <dbReference type="Proteomes" id="UP000775872"/>
    </source>
</evidence>
<proteinExistence type="predicted"/>
<accession>A0A9N9Z6K8</accession>
<evidence type="ECO:0008006" key="4">
    <source>
        <dbReference type="Google" id="ProtNLM"/>
    </source>
</evidence>
<evidence type="ECO:0000313" key="2">
    <source>
        <dbReference type="EMBL" id="CAH0050280.1"/>
    </source>
</evidence>
<keyword evidence="3" id="KW-1185">Reference proteome</keyword>